<reference evidence="3 4" key="1">
    <citation type="submission" date="2018-04" db="EMBL/GenBank/DDBJ databases">
        <authorList>
            <person name="Zhang X."/>
            <person name="Yuan J."/>
            <person name="Li F."/>
            <person name="Xiang J."/>
        </authorList>
    </citation>
    <scope>NUCLEOTIDE SEQUENCE [LARGE SCALE GENOMIC DNA]</scope>
    <source>
        <tissue evidence="3">Muscle</tissue>
    </source>
</reference>
<reference evidence="3 4" key="2">
    <citation type="submission" date="2019-01" db="EMBL/GenBank/DDBJ databases">
        <title>The decoding of complex shrimp genome reveals the adaptation for benthos swimmer, frequently molting mechanism and breeding impact on genome.</title>
        <authorList>
            <person name="Sun Y."/>
            <person name="Gao Y."/>
            <person name="Yu Y."/>
        </authorList>
    </citation>
    <scope>NUCLEOTIDE SEQUENCE [LARGE SCALE GENOMIC DNA]</scope>
    <source>
        <tissue evidence="3">Muscle</tissue>
    </source>
</reference>
<evidence type="ECO:0000313" key="4">
    <source>
        <dbReference type="Proteomes" id="UP000283509"/>
    </source>
</evidence>
<protein>
    <submittedName>
        <fullName evidence="3">Uncharacterized protein</fullName>
    </submittedName>
</protein>
<dbReference type="Proteomes" id="UP000283509">
    <property type="component" value="Unassembled WGS sequence"/>
</dbReference>
<keyword evidence="2" id="KW-0812">Transmembrane</keyword>
<feature type="region of interest" description="Disordered" evidence="1">
    <location>
        <begin position="1"/>
        <end position="61"/>
    </location>
</feature>
<evidence type="ECO:0000313" key="3">
    <source>
        <dbReference type="EMBL" id="ROT78246.1"/>
    </source>
</evidence>
<keyword evidence="2" id="KW-0472">Membrane</keyword>
<name>A0A423TP46_PENVA</name>
<feature type="compositionally biased region" description="Pro residues" evidence="1">
    <location>
        <begin position="115"/>
        <end position="124"/>
    </location>
</feature>
<proteinExistence type="predicted"/>
<feature type="compositionally biased region" description="Low complexity" evidence="1">
    <location>
        <begin position="125"/>
        <end position="134"/>
    </location>
</feature>
<evidence type="ECO:0000256" key="1">
    <source>
        <dbReference type="SAM" id="MobiDB-lite"/>
    </source>
</evidence>
<keyword evidence="4" id="KW-1185">Reference proteome</keyword>
<feature type="transmembrane region" description="Helical" evidence="2">
    <location>
        <begin position="327"/>
        <end position="346"/>
    </location>
</feature>
<keyword evidence="2" id="KW-1133">Transmembrane helix</keyword>
<gene>
    <name evidence="3" type="ORF">C7M84_003032</name>
</gene>
<organism evidence="3 4">
    <name type="scientific">Penaeus vannamei</name>
    <name type="common">Whiteleg shrimp</name>
    <name type="synonym">Litopenaeus vannamei</name>
    <dbReference type="NCBI Taxonomy" id="6689"/>
    <lineage>
        <taxon>Eukaryota</taxon>
        <taxon>Metazoa</taxon>
        <taxon>Ecdysozoa</taxon>
        <taxon>Arthropoda</taxon>
        <taxon>Crustacea</taxon>
        <taxon>Multicrustacea</taxon>
        <taxon>Malacostraca</taxon>
        <taxon>Eumalacostraca</taxon>
        <taxon>Eucarida</taxon>
        <taxon>Decapoda</taxon>
        <taxon>Dendrobranchiata</taxon>
        <taxon>Penaeoidea</taxon>
        <taxon>Penaeidae</taxon>
        <taxon>Penaeus</taxon>
    </lineage>
</organism>
<dbReference type="AlphaFoldDB" id="A0A423TP46"/>
<evidence type="ECO:0000256" key="2">
    <source>
        <dbReference type="SAM" id="Phobius"/>
    </source>
</evidence>
<feature type="region of interest" description="Disordered" evidence="1">
    <location>
        <begin position="106"/>
        <end position="135"/>
    </location>
</feature>
<accession>A0A423TP46</accession>
<dbReference type="EMBL" id="QCYY01001408">
    <property type="protein sequence ID" value="ROT78246.1"/>
    <property type="molecule type" value="Genomic_DNA"/>
</dbReference>
<sequence length="410" mass="44069">MNRTTRHTGLPGGRRKHRAPCTAASDTAGDGGTGVSPRHFGLSLSRAERKAPRTTSKRATSTPLHVVAWSGAGVASGGNAPRPTTCQGQAGTVPTIVGAARPPLVPWARGQHLSPKPPTPPYPPSSHSYSSPQPTAAPCRPSLVALCTSARTLTNARGSTQDILVCAGGPENHYYLHRHPSTGMTQAYTAGQNLVPAHDKGASRPCYSRSLPLNHPLRCDKRFLAPSSRPSRHERGLGIRAINHFRSNQPPLTLQREAVPTPHTRWPREDGGRRNDVKDRVNGVSFVTRPRMRRRVLLVSYRCRLITVLVAVIVGIIVLPIAISSIALPTTIVVVIILIIIIIIVVANVSSAIPVTTVLFVVVAITIAITIAALPTSRLPCSWQKEAPQARQRRRQGCPSFATHFSSFGC</sequence>
<feature type="transmembrane region" description="Helical" evidence="2">
    <location>
        <begin position="301"/>
        <end position="321"/>
    </location>
</feature>
<feature type="transmembrane region" description="Helical" evidence="2">
    <location>
        <begin position="353"/>
        <end position="374"/>
    </location>
</feature>
<comment type="caution">
    <text evidence="3">The sequence shown here is derived from an EMBL/GenBank/DDBJ whole genome shotgun (WGS) entry which is preliminary data.</text>
</comment>